<keyword evidence="2" id="KW-1185">Reference proteome</keyword>
<dbReference type="Proteomes" id="UP001516400">
    <property type="component" value="Unassembled WGS sequence"/>
</dbReference>
<evidence type="ECO:0000313" key="2">
    <source>
        <dbReference type="Proteomes" id="UP001516400"/>
    </source>
</evidence>
<organism evidence="1 2">
    <name type="scientific">Cryptolaemus montrouzieri</name>
    <dbReference type="NCBI Taxonomy" id="559131"/>
    <lineage>
        <taxon>Eukaryota</taxon>
        <taxon>Metazoa</taxon>
        <taxon>Ecdysozoa</taxon>
        <taxon>Arthropoda</taxon>
        <taxon>Hexapoda</taxon>
        <taxon>Insecta</taxon>
        <taxon>Pterygota</taxon>
        <taxon>Neoptera</taxon>
        <taxon>Endopterygota</taxon>
        <taxon>Coleoptera</taxon>
        <taxon>Polyphaga</taxon>
        <taxon>Cucujiformia</taxon>
        <taxon>Coccinelloidea</taxon>
        <taxon>Coccinellidae</taxon>
        <taxon>Scymninae</taxon>
        <taxon>Scymnini</taxon>
        <taxon>Cryptolaemus</taxon>
    </lineage>
</organism>
<sequence>MTWDELLTLVDVEGNWLKFSNEITKLVDSHSRNIPSIRYPLKPWITSEIQKQINRKKNLWQRYDIK</sequence>
<reference evidence="1 2" key="1">
    <citation type="journal article" date="2021" name="BMC Biol.">
        <title>Horizontally acquired antibacterial genes associated with adaptive radiation of ladybird beetles.</title>
        <authorList>
            <person name="Li H.S."/>
            <person name="Tang X.F."/>
            <person name="Huang Y.H."/>
            <person name="Xu Z.Y."/>
            <person name="Chen M.L."/>
            <person name="Du X.Y."/>
            <person name="Qiu B.Y."/>
            <person name="Chen P.T."/>
            <person name="Zhang W."/>
            <person name="Slipinski A."/>
            <person name="Escalona H.E."/>
            <person name="Waterhouse R.M."/>
            <person name="Zwick A."/>
            <person name="Pang H."/>
        </authorList>
    </citation>
    <scope>NUCLEOTIDE SEQUENCE [LARGE SCALE GENOMIC DNA]</scope>
    <source>
        <strain evidence="1">SYSU2018</strain>
    </source>
</reference>
<gene>
    <name evidence="1" type="ORF">HHI36_004306</name>
</gene>
<comment type="caution">
    <text evidence="1">The sequence shown here is derived from an EMBL/GenBank/DDBJ whole genome shotgun (WGS) entry which is preliminary data.</text>
</comment>
<protein>
    <submittedName>
        <fullName evidence="1">Uncharacterized protein</fullName>
    </submittedName>
</protein>
<accession>A0ABD2NRL8</accession>
<dbReference type="EMBL" id="JABFTP020000144">
    <property type="protein sequence ID" value="KAL3281082.1"/>
    <property type="molecule type" value="Genomic_DNA"/>
</dbReference>
<name>A0ABD2NRL8_9CUCU</name>
<dbReference type="AlphaFoldDB" id="A0ABD2NRL8"/>
<proteinExistence type="predicted"/>
<evidence type="ECO:0000313" key="1">
    <source>
        <dbReference type="EMBL" id="KAL3281082.1"/>
    </source>
</evidence>
<feature type="non-terminal residue" evidence="1">
    <location>
        <position position="66"/>
    </location>
</feature>